<evidence type="ECO:0000313" key="2">
    <source>
        <dbReference type="EMBL" id="KAF7260260.1"/>
    </source>
</evidence>
<dbReference type="AlphaFoldDB" id="A0A8S9Z3T1"/>
<reference evidence="2" key="1">
    <citation type="submission" date="2019-07" db="EMBL/GenBank/DDBJ databases">
        <title>Annotation for the trematode Paragonimus miyazaki's.</title>
        <authorList>
            <person name="Choi Y.-J."/>
        </authorList>
    </citation>
    <scope>NUCLEOTIDE SEQUENCE</scope>
    <source>
        <strain evidence="2">Japan</strain>
    </source>
</reference>
<evidence type="ECO:0000313" key="3">
    <source>
        <dbReference type="Proteomes" id="UP000822476"/>
    </source>
</evidence>
<organism evidence="2 3">
    <name type="scientific">Paragonimus skrjabini miyazakii</name>
    <dbReference type="NCBI Taxonomy" id="59628"/>
    <lineage>
        <taxon>Eukaryota</taxon>
        <taxon>Metazoa</taxon>
        <taxon>Spiralia</taxon>
        <taxon>Lophotrochozoa</taxon>
        <taxon>Platyhelminthes</taxon>
        <taxon>Trematoda</taxon>
        <taxon>Digenea</taxon>
        <taxon>Plagiorchiida</taxon>
        <taxon>Troglotremata</taxon>
        <taxon>Troglotrematidae</taxon>
        <taxon>Paragonimus</taxon>
    </lineage>
</organism>
<dbReference type="Proteomes" id="UP000822476">
    <property type="component" value="Unassembled WGS sequence"/>
</dbReference>
<feature type="region of interest" description="Disordered" evidence="1">
    <location>
        <begin position="109"/>
        <end position="134"/>
    </location>
</feature>
<sequence length="134" mass="14973">MGSPVNSILTETSTVEPIRYAYSSDKRMFDQWSSNEMSSRSTEISTMSINGPKRRRFDANALDYDTNSEEAISVSDSNKSYDGGLPNGLHTELTSTNLHNSESLLVKEENNYMSHTDQSNTDAIESEEGTFDQK</sequence>
<feature type="compositionally biased region" description="Acidic residues" evidence="1">
    <location>
        <begin position="124"/>
        <end position="134"/>
    </location>
</feature>
<accession>A0A8S9Z3T1</accession>
<comment type="caution">
    <text evidence="2">The sequence shown here is derived from an EMBL/GenBank/DDBJ whole genome shotgun (WGS) entry which is preliminary data.</text>
</comment>
<gene>
    <name evidence="2" type="ORF">EG68_02546</name>
</gene>
<feature type="compositionally biased region" description="Polar residues" evidence="1">
    <location>
        <begin position="111"/>
        <end position="123"/>
    </location>
</feature>
<evidence type="ECO:0000256" key="1">
    <source>
        <dbReference type="SAM" id="MobiDB-lite"/>
    </source>
</evidence>
<proteinExistence type="predicted"/>
<dbReference type="EMBL" id="JTDE01000825">
    <property type="protein sequence ID" value="KAF7260260.1"/>
    <property type="molecule type" value="Genomic_DNA"/>
</dbReference>
<keyword evidence="3" id="KW-1185">Reference proteome</keyword>
<protein>
    <submittedName>
        <fullName evidence="2">Uncharacterized protein</fullName>
    </submittedName>
</protein>
<name>A0A8S9Z3T1_9TREM</name>